<keyword evidence="2" id="KW-1185">Reference proteome</keyword>
<name>A0ABN1EGF1_9PROT</name>
<accession>A0ABN1EGF1</accession>
<proteinExistence type="predicted"/>
<organism evidence="1 2">
    <name type="scientific">Craurococcus roseus</name>
    <dbReference type="NCBI Taxonomy" id="77585"/>
    <lineage>
        <taxon>Bacteria</taxon>
        <taxon>Pseudomonadati</taxon>
        <taxon>Pseudomonadota</taxon>
        <taxon>Alphaproteobacteria</taxon>
        <taxon>Acetobacterales</taxon>
        <taxon>Acetobacteraceae</taxon>
        <taxon>Craurococcus</taxon>
    </lineage>
</organism>
<dbReference type="RefSeq" id="WP_343893071.1">
    <property type="nucleotide sequence ID" value="NZ_BAAAFZ010000001.1"/>
</dbReference>
<dbReference type="Proteomes" id="UP001501588">
    <property type="component" value="Unassembled WGS sequence"/>
</dbReference>
<gene>
    <name evidence="1" type="ORF">GCM10009416_00070</name>
</gene>
<dbReference type="EMBL" id="BAAAFZ010000001">
    <property type="protein sequence ID" value="GAA0566131.1"/>
    <property type="molecule type" value="Genomic_DNA"/>
</dbReference>
<evidence type="ECO:0000313" key="2">
    <source>
        <dbReference type="Proteomes" id="UP001501588"/>
    </source>
</evidence>
<reference evidence="1 2" key="1">
    <citation type="journal article" date="2019" name="Int. J. Syst. Evol. Microbiol.">
        <title>The Global Catalogue of Microorganisms (GCM) 10K type strain sequencing project: providing services to taxonomists for standard genome sequencing and annotation.</title>
        <authorList>
            <consortium name="The Broad Institute Genomics Platform"/>
            <consortium name="The Broad Institute Genome Sequencing Center for Infectious Disease"/>
            <person name="Wu L."/>
            <person name="Ma J."/>
        </authorList>
    </citation>
    <scope>NUCLEOTIDE SEQUENCE [LARGE SCALE GENOMIC DNA]</scope>
    <source>
        <strain evidence="1 2">JCM 9933</strain>
    </source>
</reference>
<evidence type="ECO:0000313" key="1">
    <source>
        <dbReference type="EMBL" id="GAA0566131.1"/>
    </source>
</evidence>
<protein>
    <submittedName>
        <fullName evidence="1">Uncharacterized protein</fullName>
    </submittedName>
</protein>
<sequence length="86" mass="9096">MQTPTAAANDAAVPGERDFAGLDLAFPERARPAGHALADLVFQLLLDQAERGGAAVVQQGPGLDRVCVVGRFDLEELAADLETFFD</sequence>
<comment type="caution">
    <text evidence="1">The sequence shown here is derived from an EMBL/GenBank/DDBJ whole genome shotgun (WGS) entry which is preliminary data.</text>
</comment>